<dbReference type="Proteomes" id="UP000183471">
    <property type="component" value="Unassembled WGS sequence"/>
</dbReference>
<evidence type="ECO:0000313" key="4">
    <source>
        <dbReference type="Proteomes" id="UP000183471"/>
    </source>
</evidence>
<proteinExistence type="predicted"/>
<dbReference type="Pfam" id="PF04143">
    <property type="entry name" value="Sulf_transp"/>
    <property type="match status" value="1"/>
</dbReference>
<protein>
    <recommendedName>
        <fullName evidence="5">Sulphur transport domain-containing protein</fullName>
    </recommendedName>
</protein>
<evidence type="ECO:0000256" key="2">
    <source>
        <dbReference type="SAM" id="Phobius"/>
    </source>
</evidence>
<organism evidence="3 4">
    <name type="scientific">Nitrosospira multiformis</name>
    <dbReference type="NCBI Taxonomy" id="1231"/>
    <lineage>
        <taxon>Bacteria</taxon>
        <taxon>Pseudomonadati</taxon>
        <taxon>Pseudomonadota</taxon>
        <taxon>Betaproteobacteria</taxon>
        <taxon>Nitrosomonadales</taxon>
        <taxon>Nitrosomonadaceae</taxon>
        <taxon>Nitrosospira</taxon>
    </lineage>
</organism>
<feature type="transmembrane region" description="Helical" evidence="2">
    <location>
        <begin position="149"/>
        <end position="170"/>
    </location>
</feature>
<keyword evidence="2" id="KW-0472">Membrane</keyword>
<gene>
    <name evidence="3" type="ORF">SAMN05216402_1983</name>
</gene>
<comment type="caution">
    <text evidence="3">The sequence shown here is derived from an EMBL/GenBank/DDBJ whole genome shotgun (WGS) entry which is preliminary data.</text>
</comment>
<feature type="transmembrane region" description="Helical" evidence="2">
    <location>
        <begin position="45"/>
        <end position="64"/>
    </location>
</feature>
<keyword evidence="2" id="KW-0812">Transmembrane</keyword>
<dbReference type="InterPro" id="IPR007272">
    <property type="entry name" value="Sulf_transp_TsuA/YedE"/>
</dbReference>
<keyword evidence="2" id="KW-1133">Transmembrane helix</keyword>
<feature type="transmembrane region" description="Helical" evidence="2">
    <location>
        <begin position="84"/>
        <end position="102"/>
    </location>
</feature>
<evidence type="ECO:0000313" key="3">
    <source>
        <dbReference type="EMBL" id="SDQ71476.1"/>
    </source>
</evidence>
<accession>A0ABY0TEM9</accession>
<feature type="transmembrane region" description="Helical" evidence="2">
    <location>
        <begin position="191"/>
        <end position="211"/>
    </location>
</feature>
<feature type="compositionally biased region" description="Polar residues" evidence="1">
    <location>
        <begin position="1"/>
        <end position="12"/>
    </location>
</feature>
<feature type="region of interest" description="Disordered" evidence="1">
    <location>
        <begin position="1"/>
        <end position="39"/>
    </location>
</feature>
<keyword evidence="4" id="KW-1185">Reference proteome</keyword>
<reference evidence="3 4" key="1">
    <citation type="submission" date="2016-10" db="EMBL/GenBank/DDBJ databases">
        <authorList>
            <person name="Varghese N."/>
            <person name="Submissions S."/>
        </authorList>
    </citation>
    <scope>NUCLEOTIDE SEQUENCE [LARGE SCALE GENOMIC DNA]</scope>
    <source>
        <strain evidence="3 4">Nl1</strain>
    </source>
</reference>
<evidence type="ECO:0000256" key="1">
    <source>
        <dbReference type="SAM" id="MobiDB-lite"/>
    </source>
</evidence>
<feature type="transmembrane region" description="Helical" evidence="2">
    <location>
        <begin position="114"/>
        <end position="133"/>
    </location>
</feature>
<dbReference type="EMBL" id="FNKY01000001">
    <property type="protein sequence ID" value="SDQ71476.1"/>
    <property type="molecule type" value="Genomic_DNA"/>
</dbReference>
<name>A0ABY0TEM9_9PROT</name>
<sequence>MDPITPATQEMPSSVAFPIPQKKRKNEKEASKKQSAGKADGPKQLVLGLIFGIAFGFLLQKGGVAKYDVLLGALFLTDFTVMKIMLTAIAVGMIGIFSMYGLGLVQLHVKPTRYAANIIGGLIFGIGFALLGYCPGTGAAALGQGNYDAIAGIMGLLVGSYLYAELSGYLDSTILKWGNRGRIMLPDLMGTRLAIFIICFVPLLILILFGIEKYSQ</sequence>
<evidence type="ECO:0008006" key="5">
    <source>
        <dbReference type="Google" id="ProtNLM"/>
    </source>
</evidence>